<dbReference type="RefSeq" id="WP_305108924.1">
    <property type="nucleotide sequence ID" value="NZ_JAUTWS010000161.1"/>
</dbReference>
<keyword evidence="3" id="KW-1185">Reference proteome</keyword>
<evidence type="ECO:0000313" key="3">
    <source>
        <dbReference type="Proteomes" id="UP001243009"/>
    </source>
</evidence>
<feature type="domain" description="Antitoxin Xre/MbcA/ParS-like toxin-binding" evidence="1">
    <location>
        <begin position="36"/>
        <end position="87"/>
    </location>
</feature>
<evidence type="ECO:0000313" key="2">
    <source>
        <dbReference type="EMBL" id="MDO9714083.1"/>
    </source>
</evidence>
<sequence length="90" mass="9864">MSEPEDPDDFQALQWLIEQRQAKESVDLEYAAVLDAATDTWGSMEDAHEWLHRPHALLGDRTPAAVATEGDAGRQQVLDILGPLRAGTAP</sequence>
<reference evidence="2 3" key="1">
    <citation type="submission" date="2023-08" db="EMBL/GenBank/DDBJ databases">
        <title>The draft genome sequence of Paracraurococcus sp. LOR1-02.</title>
        <authorList>
            <person name="Kingkaew E."/>
            <person name="Tanasupawat S."/>
        </authorList>
    </citation>
    <scope>NUCLEOTIDE SEQUENCE [LARGE SCALE GENOMIC DNA]</scope>
    <source>
        <strain evidence="2 3">LOR1-02</strain>
    </source>
</reference>
<dbReference type="InterPro" id="IPR024467">
    <property type="entry name" value="Xre/MbcA/ParS-like_toxin-bd"/>
</dbReference>
<evidence type="ECO:0000259" key="1">
    <source>
        <dbReference type="Pfam" id="PF09722"/>
    </source>
</evidence>
<dbReference type="Proteomes" id="UP001243009">
    <property type="component" value="Unassembled WGS sequence"/>
</dbReference>
<gene>
    <name evidence="2" type="ORF">Q7A36_37625</name>
</gene>
<accession>A0ABT9EDN3</accession>
<dbReference type="EMBL" id="JAUTWS010000161">
    <property type="protein sequence ID" value="MDO9714083.1"/>
    <property type="molecule type" value="Genomic_DNA"/>
</dbReference>
<organism evidence="2 3">
    <name type="scientific">Paracraurococcus lichenis</name>
    <dbReference type="NCBI Taxonomy" id="3064888"/>
    <lineage>
        <taxon>Bacteria</taxon>
        <taxon>Pseudomonadati</taxon>
        <taxon>Pseudomonadota</taxon>
        <taxon>Alphaproteobacteria</taxon>
        <taxon>Acetobacterales</taxon>
        <taxon>Roseomonadaceae</taxon>
        <taxon>Paracraurococcus</taxon>
    </lineage>
</organism>
<name>A0ABT9EDN3_9PROT</name>
<comment type="caution">
    <text evidence="2">The sequence shown here is derived from an EMBL/GenBank/DDBJ whole genome shotgun (WGS) entry which is preliminary data.</text>
</comment>
<protein>
    <submittedName>
        <fullName evidence="2">DUF2384 domain-containing protein</fullName>
    </submittedName>
</protein>
<proteinExistence type="predicted"/>
<dbReference type="Pfam" id="PF09722">
    <property type="entry name" value="Xre_MbcA_ParS_C"/>
    <property type="match status" value="1"/>
</dbReference>